<keyword evidence="2" id="KW-1133">Transmembrane helix</keyword>
<proteinExistence type="predicted"/>
<dbReference type="Proteomes" id="UP001320715">
    <property type="component" value="Unassembled WGS sequence"/>
</dbReference>
<sequence>MLPDDDFLSTKPARRESVTAMRIALMALLGCLILLSVLVFQARAAPDAMFDRQIRAGHQTTDLPVSGVPASPRHLSPRIPAP</sequence>
<comment type="caution">
    <text evidence="3">The sequence shown here is derived from an EMBL/GenBank/DDBJ whole genome shotgun (WGS) entry which is preliminary data.</text>
</comment>
<keyword evidence="2" id="KW-0472">Membrane</keyword>
<reference evidence="3 4" key="1">
    <citation type="submission" date="2020-01" db="EMBL/GenBank/DDBJ databases">
        <title>Genomes of bacteria type strains.</title>
        <authorList>
            <person name="Chen J."/>
            <person name="Zhu S."/>
            <person name="Yang J."/>
        </authorList>
    </citation>
    <scope>NUCLEOTIDE SEQUENCE [LARGE SCALE GENOMIC DNA]</scope>
    <source>
        <strain evidence="3 4">DSM 16655</strain>
    </source>
</reference>
<dbReference type="RefSeq" id="WP_152007766.1">
    <property type="nucleotide sequence ID" value="NZ_CP159480.1"/>
</dbReference>
<evidence type="ECO:0000256" key="2">
    <source>
        <dbReference type="SAM" id="Phobius"/>
    </source>
</evidence>
<evidence type="ECO:0000313" key="3">
    <source>
        <dbReference type="EMBL" id="MCO6407118.1"/>
    </source>
</evidence>
<name>A0ABT1CLP0_9HYPH</name>
<keyword evidence="2" id="KW-0812">Transmembrane</keyword>
<feature type="region of interest" description="Disordered" evidence="1">
    <location>
        <begin position="61"/>
        <end position="82"/>
    </location>
</feature>
<keyword evidence="4" id="KW-1185">Reference proteome</keyword>
<organism evidence="3 4">
    <name type="scientific">Hoeflea alexandrii</name>
    <dbReference type="NCBI Taxonomy" id="288436"/>
    <lineage>
        <taxon>Bacteria</taxon>
        <taxon>Pseudomonadati</taxon>
        <taxon>Pseudomonadota</taxon>
        <taxon>Alphaproteobacteria</taxon>
        <taxon>Hyphomicrobiales</taxon>
        <taxon>Rhizobiaceae</taxon>
        <taxon>Hoeflea</taxon>
    </lineage>
</organism>
<accession>A0ABT1CLP0</accession>
<feature type="transmembrane region" description="Helical" evidence="2">
    <location>
        <begin position="20"/>
        <end position="40"/>
    </location>
</feature>
<protein>
    <submittedName>
        <fullName evidence="3">Uncharacterized protein</fullName>
    </submittedName>
</protein>
<evidence type="ECO:0000313" key="4">
    <source>
        <dbReference type="Proteomes" id="UP001320715"/>
    </source>
</evidence>
<dbReference type="EMBL" id="JAAAML010000001">
    <property type="protein sequence ID" value="MCO6407118.1"/>
    <property type="molecule type" value="Genomic_DNA"/>
</dbReference>
<evidence type="ECO:0000256" key="1">
    <source>
        <dbReference type="SAM" id="MobiDB-lite"/>
    </source>
</evidence>
<gene>
    <name evidence="3" type="ORF">GTW23_02935</name>
</gene>